<dbReference type="GO" id="GO:0031071">
    <property type="term" value="F:cysteine desulfurase activity"/>
    <property type="evidence" value="ECO:0007669"/>
    <property type="project" value="UniProtKB-EC"/>
</dbReference>
<dbReference type="OrthoDB" id="9808002at2"/>
<evidence type="ECO:0000256" key="8">
    <source>
        <dbReference type="ARBA" id="ARBA00023014"/>
    </source>
</evidence>
<evidence type="ECO:0000313" key="12">
    <source>
        <dbReference type="EMBL" id="RLZ11464.1"/>
    </source>
</evidence>
<gene>
    <name evidence="12" type="ORF">EAH69_05325</name>
</gene>
<dbReference type="InterPro" id="IPR015422">
    <property type="entry name" value="PyrdxlP-dep_Trfase_small"/>
</dbReference>
<reference evidence="12 13" key="1">
    <citation type="submission" date="2018-10" db="EMBL/GenBank/DDBJ databases">
        <authorList>
            <person name="Chen X."/>
        </authorList>
    </citation>
    <scope>NUCLEOTIDE SEQUENCE [LARGE SCALE GENOMIC DNA]</scope>
    <source>
        <strain evidence="12 13">YIM 102668</strain>
    </source>
</reference>
<evidence type="ECO:0000256" key="6">
    <source>
        <dbReference type="ARBA" id="ARBA00022898"/>
    </source>
</evidence>
<keyword evidence="7" id="KW-0408">Iron</keyword>
<keyword evidence="13" id="KW-1185">Reference proteome</keyword>
<dbReference type="GO" id="GO:0046872">
    <property type="term" value="F:metal ion binding"/>
    <property type="evidence" value="ECO:0007669"/>
    <property type="project" value="UniProtKB-KW"/>
</dbReference>
<dbReference type="AlphaFoldDB" id="A0A3L9MJJ5"/>
<dbReference type="Gene3D" id="3.40.640.10">
    <property type="entry name" value="Type I PLP-dependent aspartate aminotransferase-like (Major domain)"/>
    <property type="match status" value="1"/>
</dbReference>
<evidence type="ECO:0000256" key="1">
    <source>
        <dbReference type="ARBA" id="ARBA00001933"/>
    </source>
</evidence>
<dbReference type="InterPro" id="IPR016454">
    <property type="entry name" value="Cysteine_dSase"/>
</dbReference>
<evidence type="ECO:0000256" key="3">
    <source>
        <dbReference type="ARBA" id="ARBA00012239"/>
    </source>
</evidence>
<dbReference type="RefSeq" id="WP_121934144.1">
    <property type="nucleotide sequence ID" value="NZ_RDOJ01000005.1"/>
</dbReference>
<dbReference type="Gene3D" id="3.90.1150.10">
    <property type="entry name" value="Aspartate Aminotransferase, domain 1"/>
    <property type="match status" value="1"/>
</dbReference>
<evidence type="ECO:0000256" key="7">
    <source>
        <dbReference type="ARBA" id="ARBA00023004"/>
    </source>
</evidence>
<evidence type="ECO:0000259" key="11">
    <source>
        <dbReference type="Pfam" id="PF00266"/>
    </source>
</evidence>
<organism evidence="12 13">
    <name type="scientific">Faecalibacter macacae</name>
    <dbReference type="NCBI Taxonomy" id="1859289"/>
    <lineage>
        <taxon>Bacteria</taxon>
        <taxon>Pseudomonadati</taxon>
        <taxon>Bacteroidota</taxon>
        <taxon>Flavobacteriia</taxon>
        <taxon>Flavobacteriales</taxon>
        <taxon>Weeksellaceae</taxon>
        <taxon>Faecalibacter</taxon>
    </lineage>
</organism>
<evidence type="ECO:0000313" key="13">
    <source>
        <dbReference type="Proteomes" id="UP000275348"/>
    </source>
</evidence>
<dbReference type="Proteomes" id="UP000275348">
    <property type="component" value="Unassembled WGS sequence"/>
</dbReference>
<evidence type="ECO:0000256" key="5">
    <source>
        <dbReference type="ARBA" id="ARBA00022723"/>
    </source>
</evidence>
<feature type="domain" description="Aminotransferase class V" evidence="11">
    <location>
        <begin position="4"/>
        <end position="370"/>
    </location>
</feature>
<dbReference type="EC" id="2.8.1.7" evidence="3"/>
<name>A0A3L9MJJ5_9FLAO</name>
<accession>A0A3L9MJJ5</accession>
<dbReference type="InterPro" id="IPR000192">
    <property type="entry name" value="Aminotrans_V_dom"/>
</dbReference>
<protein>
    <recommendedName>
        <fullName evidence="3">cysteine desulfurase</fullName>
        <ecNumber evidence="3">2.8.1.7</ecNumber>
    </recommendedName>
</protein>
<comment type="caution">
    <text evidence="12">The sequence shown here is derived from an EMBL/GenBank/DDBJ whole genome shotgun (WGS) entry which is preliminary data.</text>
</comment>
<proteinExistence type="inferred from homology"/>
<keyword evidence="5" id="KW-0479">Metal-binding</keyword>
<dbReference type="InterPro" id="IPR015421">
    <property type="entry name" value="PyrdxlP-dep_Trfase_major"/>
</dbReference>
<dbReference type="PROSITE" id="PS00595">
    <property type="entry name" value="AA_TRANSFER_CLASS_5"/>
    <property type="match status" value="1"/>
</dbReference>
<keyword evidence="6" id="KW-0663">Pyridoxal phosphate</keyword>
<evidence type="ECO:0000256" key="10">
    <source>
        <dbReference type="RuleBase" id="RU004504"/>
    </source>
</evidence>
<dbReference type="InterPro" id="IPR015424">
    <property type="entry name" value="PyrdxlP-dep_Trfase"/>
</dbReference>
<dbReference type="Gene3D" id="1.10.260.50">
    <property type="match status" value="1"/>
</dbReference>
<comment type="cofactor">
    <cofactor evidence="1 10">
        <name>pyridoxal 5'-phosphate</name>
        <dbReference type="ChEBI" id="CHEBI:597326"/>
    </cofactor>
</comment>
<dbReference type="GO" id="GO:0051536">
    <property type="term" value="F:iron-sulfur cluster binding"/>
    <property type="evidence" value="ECO:0007669"/>
    <property type="project" value="UniProtKB-KW"/>
</dbReference>
<dbReference type="PANTHER" id="PTHR11601:SF34">
    <property type="entry name" value="CYSTEINE DESULFURASE"/>
    <property type="match status" value="1"/>
</dbReference>
<dbReference type="EMBL" id="RDOJ01000005">
    <property type="protein sequence ID" value="RLZ11464.1"/>
    <property type="molecule type" value="Genomic_DNA"/>
</dbReference>
<keyword evidence="4" id="KW-0808">Transferase</keyword>
<keyword evidence="8" id="KW-0411">Iron-sulfur</keyword>
<dbReference type="SUPFAM" id="SSF53383">
    <property type="entry name" value="PLP-dependent transferases"/>
    <property type="match status" value="1"/>
</dbReference>
<dbReference type="PIRSF" id="PIRSF005572">
    <property type="entry name" value="NifS"/>
    <property type="match status" value="1"/>
</dbReference>
<evidence type="ECO:0000256" key="4">
    <source>
        <dbReference type="ARBA" id="ARBA00022679"/>
    </source>
</evidence>
<evidence type="ECO:0000256" key="9">
    <source>
        <dbReference type="ARBA" id="ARBA00050776"/>
    </source>
</evidence>
<comment type="catalytic activity">
    <reaction evidence="9">
        <text>(sulfur carrier)-H + L-cysteine = (sulfur carrier)-SH + L-alanine</text>
        <dbReference type="Rhea" id="RHEA:43892"/>
        <dbReference type="Rhea" id="RHEA-COMP:14737"/>
        <dbReference type="Rhea" id="RHEA-COMP:14739"/>
        <dbReference type="ChEBI" id="CHEBI:29917"/>
        <dbReference type="ChEBI" id="CHEBI:35235"/>
        <dbReference type="ChEBI" id="CHEBI:57972"/>
        <dbReference type="ChEBI" id="CHEBI:64428"/>
        <dbReference type="EC" id="2.8.1.7"/>
    </reaction>
</comment>
<dbReference type="InterPro" id="IPR020578">
    <property type="entry name" value="Aminotrans_V_PyrdxlP_BS"/>
</dbReference>
<sequence length="386" mass="42474">MQKVYLDNAATTAIHPQVIEEMVNVMKDCYGNPSSTHIFGREAKALLELARKKIAQQLNAAPAEIYFTSCGTESNNTIIRSCVNDLGVTRIITTYMEHKCVMESVSDLESRDKVEVIRLNILKDGSIDYDQFEELIKDQSKKTLVSLMHANNEIGNLLDVKRISALTKEYNALFHTDTVQTVGHYPIDVEDLGIDFASCSAHKIHGPKGAGFLYARKSTHIKPLIAGGGQERGLRSGTENVYGIVGLSKALEISLEELENHTKHIEGLKKYAIEELTAKIPGVAFNGLSNDFEKSLYTVLSVKLPFHDTLIGFELELAGIAVSQGSACSSGAAKVSKVMETLYTEEEVNQMTPLRVSFSYMNTKEDIDALVSTLVKISSKHLVVNA</sequence>
<comment type="similarity">
    <text evidence="2">Belongs to the class-V pyridoxal-phosphate-dependent aminotransferase family. NifS/IscS subfamily.</text>
</comment>
<dbReference type="PANTHER" id="PTHR11601">
    <property type="entry name" value="CYSTEINE DESULFURYLASE FAMILY MEMBER"/>
    <property type="match status" value="1"/>
</dbReference>
<evidence type="ECO:0000256" key="2">
    <source>
        <dbReference type="ARBA" id="ARBA00006490"/>
    </source>
</evidence>
<dbReference type="Pfam" id="PF00266">
    <property type="entry name" value="Aminotran_5"/>
    <property type="match status" value="1"/>
</dbReference>